<dbReference type="GO" id="GO:0043565">
    <property type="term" value="F:sequence-specific DNA binding"/>
    <property type="evidence" value="ECO:0007669"/>
    <property type="project" value="InterPro"/>
</dbReference>
<dbReference type="AlphaFoldDB" id="A0A914CA83"/>
<dbReference type="Gene3D" id="3.30.50.10">
    <property type="entry name" value="Erythroid Transcription Factor GATA-1, subunit A"/>
    <property type="match status" value="1"/>
</dbReference>
<name>A0A914CA83_9BILA</name>
<dbReference type="InterPro" id="IPR050274">
    <property type="entry name" value="Nuclear_hormone_rcpt_NR2"/>
</dbReference>
<dbReference type="PROSITE" id="PS51030">
    <property type="entry name" value="NUCLEAR_REC_DBD_2"/>
    <property type="match status" value="1"/>
</dbReference>
<dbReference type="InterPro" id="IPR013088">
    <property type="entry name" value="Znf_NHR/GATA"/>
</dbReference>
<dbReference type="GO" id="GO:0003700">
    <property type="term" value="F:DNA-binding transcription factor activity"/>
    <property type="evidence" value="ECO:0007669"/>
    <property type="project" value="InterPro"/>
</dbReference>
<evidence type="ECO:0000259" key="10">
    <source>
        <dbReference type="PROSITE" id="PS51030"/>
    </source>
</evidence>
<dbReference type="WBParaSite" id="ACRNAN_Path_676.g2525.t1">
    <property type="protein sequence ID" value="ACRNAN_Path_676.g2525.t1"/>
    <property type="gene ID" value="ACRNAN_Path_676.g2525"/>
</dbReference>
<evidence type="ECO:0000256" key="4">
    <source>
        <dbReference type="ARBA" id="ARBA00022833"/>
    </source>
</evidence>
<keyword evidence="11" id="KW-1185">Reference proteome</keyword>
<evidence type="ECO:0000313" key="11">
    <source>
        <dbReference type="Proteomes" id="UP000887540"/>
    </source>
</evidence>
<keyword evidence="5" id="KW-0805">Transcription regulation</keyword>
<evidence type="ECO:0000256" key="7">
    <source>
        <dbReference type="ARBA" id="ARBA00023163"/>
    </source>
</evidence>
<evidence type="ECO:0000256" key="5">
    <source>
        <dbReference type="ARBA" id="ARBA00023015"/>
    </source>
</evidence>
<dbReference type="PROSITE" id="PS00031">
    <property type="entry name" value="NUCLEAR_REC_DBD_1"/>
    <property type="match status" value="1"/>
</dbReference>
<reference evidence="12" key="1">
    <citation type="submission" date="2022-11" db="UniProtKB">
        <authorList>
            <consortium name="WormBaseParasite"/>
        </authorList>
    </citation>
    <scope>IDENTIFICATION</scope>
</reference>
<dbReference type="PRINTS" id="PR00047">
    <property type="entry name" value="STROIDFINGER"/>
</dbReference>
<evidence type="ECO:0000256" key="8">
    <source>
        <dbReference type="ARBA" id="ARBA00023170"/>
    </source>
</evidence>
<protein>
    <submittedName>
        <fullName evidence="12">Nuclear receptor domain-containing protein</fullName>
    </submittedName>
</protein>
<feature type="domain" description="Nuclear receptor" evidence="10">
    <location>
        <begin position="7"/>
        <end position="59"/>
    </location>
</feature>
<dbReference type="SMART" id="SM00399">
    <property type="entry name" value="ZnF_C4"/>
    <property type="match status" value="1"/>
</dbReference>
<dbReference type="Pfam" id="PF00105">
    <property type="entry name" value="zf-C4"/>
    <property type="match status" value="1"/>
</dbReference>
<keyword evidence="9" id="KW-0539">Nucleus</keyword>
<accession>A0A914CA83</accession>
<keyword evidence="4" id="KW-0862">Zinc</keyword>
<dbReference type="SUPFAM" id="SSF57716">
    <property type="entry name" value="Glucocorticoid receptor-like (DNA-binding domain)"/>
    <property type="match status" value="1"/>
</dbReference>
<keyword evidence="7" id="KW-0804">Transcription</keyword>
<keyword evidence="3" id="KW-0863">Zinc-finger</keyword>
<dbReference type="InterPro" id="IPR001628">
    <property type="entry name" value="Znf_hrmn_rcpt"/>
</dbReference>
<evidence type="ECO:0000256" key="2">
    <source>
        <dbReference type="ARBA" id="ARBA00022723"/>
    </source>
</evidence>
<dbReference type="GO" id="GO:0008270">
    <property type="term" value="F:zinc ion binding"/>
    <property type="evidence" value="ECO:0007669"/>
    <property type="project" value="UniProtKB-KW"/>
</dbReference>
<keyword evidence="6" id="KW-0238">DNA-binding</keyword>
<keyword evidence="8" id="KW-0675">Receptor</keyword>
<dbReference type="Proteomes" id="UP000887540">
    <property type="component" value="Unplaced"/>
</dbReference>
<organism evidence="11 12">
    <name type="scientific">Acrobeloides nanus</name>
    <dbReference type="NCBI Taxonomy" id="290746"/>
    <lineage>
        <taxon>Eukaryota</taxon>
        <taxon>Metazoa</taxon>
        <taxon>Ecdysozoa</taxon>
        <taxon>Nematoda</taxon>
        <taxon>Chromadorea</taxon>
        <taxon>Rhabditida</taxon>
        <taxon>Tylenchina</taxon>
        <taxon>Cephalobomorpha</taxon>
        <taxon>Cephaloboidea</taxon>
        <taxon>Cephalobidae</taxon>
        <taxon>Acrobeloides</taxon>
    </lineage>
</organism>
<evidence type="ECO:0000256" key="1">
    <source>
        <dbReference type="ARBA" id="ARBA00005993"/>
    </source>
</evidence>
<sequence>MDEGVCMTICAICGDRATGKHFGAISCHSCKGFFRRTIRLGYKYKCRFVENCKVDKSKI</sequence>
<evidence type="ECO:0000256" key="6">
    <source>
        <dbReference type="ARBA" id="ARBA00023125"/>
    </source>
</evidence>
<dbReference type="PANTHER" id="PTHR24083">
    <property type="entry name" value="NUCLEAR HORMONE RECEPTOR"/>
    <property type="match status" value="1"/>
</dbReference>
<evidence type="ECO:0000256" key="3">
    <source>
        <dbReference type="ARBA" id="ARBA00022771"/>
    </source>
</evidence>
<keyword evidence="2" id="KW-0479">Metal-binding</keyword>
<proteinExistence type="inferred from homology"/>
<evidence type="ECO:0000256" key="9">
    <source>
        <dbReference type="ARBA" id="ARBA00023242"/>
    </source>
</evidence>
<comment type="similarity">
    <text evidence="1">Belongs to the nuclear hormone receptor family.</text>
</comment>
<evidence type="ECO:0000313" key="12">
    <source>
        <dbReference type="WBParaSite" id="ACRNAN_Path_676.g2525.t1"/>
    </source>
</evidence>